<comment type="caution">
    <text evidence="2">The sequence shown here is derived from an EMBL/GenBank/DDBJ whole genome shotgun (WGS) entry which is preliminary data.</text>
</comment>
<accession>A0ABQ3WST1</accession>
<sequence>MPSPGRCGGARPPGTVHGMILINRLRTVLAVTAVIVAPSAGTVLAAPPVPAPAGAAASPAAVHDWFAAMPDGRQWELVTERPETVGNLDGAPITLRYEANRRSMRAAGIDRPDGDFLLFDPHGRGRVAQVFGDLSTARRIAVLVPGMTNRLANFWRGVGGKSYRSPAVQAADLQRAGAGTGGFAVIAWLGYDTPQGFDEAGRANLARAGAAELERFLAGLVAVRPRATIALLGHSYGSVVIGHAAPRLPPQVTDIAVFGSAGMGVEDVAGLGTGARVWAGQSDHDWVRWVPAARLFGLGHGAKPAGPEFGARVFATTDAHDHDHYLSPGTDSLAALARIAGDLP</sequence>
<dbReference type="EMBL" id="BOMF01000126">
    <property type="protein sequence ID" value="GID49345.1"/>
    <property type="molecule type" value="Genomic_DNA"/>
</dbReference>
<dbReference type="InterPro" id="IPR010427">
    <property type="entry name" value="DUF1023"/>
</dbReference>
<dbReference type="SUPFAM" id="SSF53474">
    <property type="entry name" value="alpha/beta-Hydrolases"/>
    <property type="match status" value="1"/>
</dbReference>
<reference evidence="2" key="1">
    <citation type="submission" date="2021-01" db="EMBL/GenBank/DDBJ databases">
        <title>Whole genome shotgun sequence of Actinoplanes capillaceus NBRC 16408.</title>
        <authorList>
            <person name="Komaki H."/>
            <person name="Tamura T."/>
        </authorList>
    </citation>
    <scope>NUCLEOTIDE SEQUENCE [LARGE SCALE GENOMIC DNA]</scope>
    <source>
        <strain evidence="2">NBRC 16408</strain>
    </source>
</reference>
<feature type="domain" description="DUF1023" evidence="1">
    <location>
        <begin position="120"/>
        <end position="292"/>
    </location>
</feature>
<organism evidence="2">
    <name type="scientific">Actinoplanes campanulatus</name>
    <dbReference type="NCBI Taxonomy" id="113559"/>
    <lineage>
        <taxon>Bacteria</taxon>
        <taxon>Bacillati</taxon>
        <taxon>Actinomycetota</taxon>
        <taxon>Actinomycetes</taxon>
        <taxon>Micromonosporales</taxon>
        <taxon>Micromonosporaceae</taxon>
        <taxon>Actinoplanes</taxon>
    </lineage>
</organism>
<evidence type="ECO:0000259" key="1">
    <source>
        <dbReference type="Pfam" id="PF06259"/>
    </source>
</evidence>
<dbReference type="Gene3D" id="3.40.50.1820">
    <property type="entry name" value="alpha/beta hydrolase"/>
    <property type="match status" value="1"/>
</dbReference>
<name>A0ABQ3WST1_9ACTN</name>
<proteinExistence type="predicted"/>
<dbReference type="InterPro" id="IPR029058">
    <property type="entry name" value="AB_hydrolase_fold"/>
</dbReference>
<dbReference type="Pfam" id="PF06259">
    <property type="entry name" value="Abhydrolase_8"/>
    <property type="match status" value="1"/>
</dbReference>
<evidence type="ECO:0000313" key="2">
    <source>
        <dbReference type="EMBL" id="GID49345.1"/>
    </source>
</evidence>
<gene>
    <name evidence="2" type="ORF">Aca07nite_66200</name>
</gene>
<protein>
    <recommendedName>
        <fullName evidence="1">DUF1023 domain-containing protein</fullName>
    </recommendedName>
</protein>